<keyword evidence="1" id="KW-1133">Transmembrane helix</keyword>
<dbReference type="AlphaFoldDB" id="A0A0A9E3I2"/>
<reference evidence="2" key="2">
    <citation type="journal article" date="2015" name="Data Brief">
        <title>Shoot transcriptome of the giant reed, Arundo donax.</title>
        <authorList>
            <person name="Barrero R.A."/>
            <person name="Guerrero F.D."/>
            <person name="Moolhuijzen P."/>
            <person name="Goolsby J.A."/>
            <person name="Tidwell J."/>
            <person name="Bellgard S.E."/>
            <person name="Bellgard M.I."/>
        </authorList>
    </citation>
    <scope>NUCLEOTIDE SEQUENCE</scope>
    <source>
        <tissue evidence="2">Shoot tissue taken approximately 20 cm above the soil surface</tissue>
    </source>
</reference>
<dbReference type="EMBL" id="GBRH01204322">
    <property type="protein sequence ID" value="JAD93573.1"/>
    <property type="molecule type" value="Transcribed_RNA"/>
</dbReference>
<protein>
    <submittedName>
        <fullName evidence="2">Uncharacterized protein</fullName>
    </submittedName>
</protein>
<feature type="transmembrane region" description="Helical" evidence="1">
    <location>
        <begin position="31"/>
        <end position="50"/>
    </location>
</feature>
<sequence length="93" mass="9773">MSANSLTSPFTFVRSCNAPSLVPFMLVLDSSVLFVFVVIALGSLAALLSLEDFFDASGPCPLLLAFLLSKSSRNFASISLLGAYLGKLEGSHA</sequence>
<evidence type="ECO:0000256" key="1">
    <source>
        <dbReference type="SAM" id="Phobius"/>
    </source>
</evidence>
<accession>A0A0A9E3I2</accession>
<organism evidence="2">
    <name type="scientific">Arundo donax</name>
    <name type="common">Giant reed</name>
    <name type="synonym">Donax arundinaceus</name>
    <dbReference type="NCBI Taxonomy" id="35708"/>
    <lineage>
        <taxon>Eukaryota</taxon>
        <taxon>Viridiplantae</taxon>
        <taxon>Streptophyta</taxon>
        <taxon>Embryophyta</taxon>
        <taxon>Tracheophyta</taxon>
        <taxon>Spermatophyta</taxon>
        <taxon>Magnoliopsida</taxon>
        <taxon>Liliopsida</taxon>
        <taxon>Poales</taxon>
        <taxon>Poaceae</taxon>
        <taxon>PACMAD clade</taxon>
        <taxon>Arundinoideae</taxon>
        <taxon>Arundineae</taxon>
        <taxon>Arundo</taxon>
    </lineage>
</organism>
<evidence type="ECO:0000313" key="2">
    <source>
        <dbReference type="EMBL" id="JAD93573.1"/>
    </source>
</evidence>
<name>A0A0A9E3I2_ARUDO</name>
<keyword evidence="1" id="KW-0472">Membrane</keyword>
<keyword evidence="1" id="KW-0812">Transmembrane</keyword>
<proteinExistence type="predicted"/>
<reference evidence="2" key="1">
    <citation type="submission" date="2014-09" db="EMBL/GenBank/DDBJ databases">
        <authorList>
            <person name="Magalhaes I.L.F."/>
            <person name="Oliveira U."/>
            <person name="Santos F.R."/>
            <person name="Vidigal T.H.D.A."/>
            <person name="Brescovit A.D."/>
            <person name="Santos A.J."/>
        </authorList>
    </citation>
    <scope>NUCLEOTIDE SEQUENCE</scope>
    <source>
        <tissue evidence="2">Shoot tissue taken approximately 20 cm above the soil surface</tissue>
    </source>
</reference>